<gene>
    <name evidence="1" type="ORF">AaeL_AAEL007012</name>
</gene>
<dbReference type="STRING" id="7159.Q173U0"/>
<dbReference type="HOGENOM" id="CLU_3108231_0_0_1"/>
<dbReference type="EMBL" id="CH477416">
    <property type="protein sequence ID" value="EAT41357.1"/>
    <property type="molecule type" value="Genomic_DNA"/>
</dbReference>
<organism evidence="1 2">
    <name type="scientific">Aedes aegypti</name>
    <name type="common">Yellowfever mosquito</name>
    <name type="synonym">Culex aegypti</name>
    <dbReference type="NCBI Taxonomy" id="7159"/>
    <lineage>
        <taxon>Eukaryota</taxon>
        <taxon>Metazoa</taxon>
        <taxon>Ecdysozoa</taxon>
        <taxon>Arthropoda</taxon>
        <taxon>Hexapoda</taxon>
        <taxon>Insecta</taxon>
        <taxon>Pterygota</taxon>
        <taxon>Neoptera</taxon>
        <taxon>Endopterygota</taxon>
        <taxon>Diptera</taxon>
        <taxon>Nematocera</taxon>
        <taxon>Culicoidea</taxon>
        <taxon>Culicidae</taxon>
        <taxon>Culicinae</taxon>
        <taxon>Aedini</taxon>
        <taxon>Aedes</taxon>
        <taxon>Stegomyia</taxon>
    </lineage>
</organism>
<evidence type="ECO:0000313" key="2">
    <source>
        <dbReference type="Proteomes" id="UP000682892"/>
    </source>
</evidence>
<reference evidence="1" key="1">
    <citation type="submission" date="2005-10" db="EMBL/GenBank/DDBJ databases">
        <authorList>
            <person name="Loftus B.J."/>
            <person name="Nene V.M."/>
            <person name="Hannick L.I."/>
            <person name="Bidwell S."/>
            <person name="Haas B."/>
            <person name="Amedeo P."/>
            <person name="Orvis J."/>
            <person name="Wortman J.R."/>
            <person name="White O.R."/>
            <person name="Salzberg S."/>
            <person name="Shumway M."/>
            <person name="Koo H."/>
            <person name="Zhao Y."/>
            <person name="Holmes M."/>
            <person name="Miller J."/>
            <person name="Schatz M."/>
            <person name="Pop M."/>
            <person name="Pai G."/>
            <person name="Utterback T."/>
            <person name="Rogers Y.-H."/>
            <person name="Kravitz S."/>
            <person name="Fraser C.M."/>
        </authorList>
    </citation>
    <scope>NUCLEOTIDE SEQUENCE</scope>
    <source>
        <strain evidence="1">Liverpool</strain>
    </source>
</reference>
<evidence type="ECO:0000313" key="1">
    <source>
        <dbReference type="EMBL" id="EAT41357.1"/>
    </source>
</evidence>
<dbReference type="AlphaFoldDB" id="Q173U0"/>
<proteinExistence type="predicted"/>
<reference evidence="1" key="3">
    <citation type="submission" date="2012-09" db="EMBL/GenBank/DDBJ databases">
        <authorList>
            <consortium name="VectorBase"/>
        </authorList>
    </citation>
    <scope>NUCLEOTIDE SEQUENCE</scope>
    <source>
        <strain evidence="1">Liverpool</strain>
    </source>
</reference>
<accession>Q173U0</accession>
<reference evidence="1" key="2">
    <citation type="journal article" date="2007" name="Science">
        <title>Genome sequence of Aedes aegypti, a major arbovirus vector.</title>
        <authorList>
            <person name="Nene V."/>
            <person name="Wortman J.R."/>
            <person name="Lawson D."/>
            <person name="Haas B."/>
            <person name="Kodira C."/>
            <person name="Tu Z.J."/>
            <person name="Loftus B."/>
            <person name="Xi Z."/>
            <person name="Megy K."/>
            <person name="Grabherr M."/>
            <person name="Ren Q."/>
            <person name="Zdobnov E.M."/>
            <person name="Lobo N.F."/>
            <person name="Campbell K.S."/>
            <person name="Brown S.E."/>
            <person name="Bonaldo M.F."/>
            <person name="Zhu J."/>
            <person name="Sinkins S.P."/>
            <person name="Hogenkamp D.G."/>
            <person name="Amedeo P."/>
            <person name="Arensburger P."/>
            <person name="Atkinson P.W."/>
            <person name="Bidwell S."/>
            <person name="Biedler J."/>
            <person name="Birney E."/>
            <person name="Bruggner R.V."/>
            <person name="Costas J."/>
            <person name="Coy M.R."/>
            <person name="Crabtree J."/>
            <person name="Crawford M."/>
            <person name="Debruyn B."/>
            <person name="Decaprio D."/>
            <person name="Eiglmeier K."/>
            <person name="Eisenstadt E."/>
            <person name="El-Dorry H."/>
            <person name="Gelbart W.M."/>
            <person name="Gomes S.L."/>
            <person name="Hammond M."/>
            <person name="Hannick L.I."/>
            <person name="Hogan J.R."/>
            <person name="Holmes M.H."/>
            <person name="Jaffe D."/>
            <person name="Johnston J.S."/>
            <person name="Kennedy R.C."/>
            <person name="Koo H."/>
            <person name="Kravitz S."/>
            <person name="Kriventseva E.V."/>
            <person name="Kulp D."/>
            <person name="Labutti K."/>
            <person name="Lee E."/>
            <person name="Li S."/>
            <person name="Lovin D.D."/>
            <person name="Mao C."/>
            <person name="Mauceli E."/>
            <person name="Menck C.F."/>
            <person name="Miller J.R."/>
            <person name="Montgomery P."/>
            <person name="Mori A."/>
            <person name="Nascimento A.L."/>
            <person name="Naveira H.F."/>
            <person name="Nusbaum C."/>
            <person name="O'leary S."/>
            <person name="Orvis J."/>
            <person name="Pertea M."/>
            <person name="Quesneville H."/>
            <person name="Reidenbach K.R."/>
            <person name="Rogers Y.H."/>
            <person name="Roth C.W."/>
            <person name="Schneider J.R."/>
            <person name="Schatz M."/>
            <person name="Shumway M."/>
            <person name="Stanke M."/>
            <person name="Stinson E.O."/>
            <person name="Tubio J.M."/>
            <person name="Vanzee J.P."/>
            <person name="Verjovski-Almeida S."/>
            <person name="Werner D."/>
            <person name="White O."/>
            <person name="Wyder S."/>
            <person name="Zeng Q."/>
            <person name="Zhao Q."/>
            <person name="Zhao Y."/>
            <person name="Hill C.A."/>
            <person name="Raikhel A.S."/>
            <person name="Soares M.B."/>
            <person name="Knudson D.L."/>
            <person name="Lee N.H."/>
            <person name="Galagan J."/>
            <person name="Salzberg S.L."/>
            <person name="Paulsen I.T."/>
            <person name="Dimopoulos G."/>
            <person name="Collins F.H."/>
            <person name="Birren B."/>
            <person name="Fraser-Liggett C.M."/>
            <person name="Severson D.W."/>
        </authorList>
    </citation>
    <scope>NUCLEOTIDE SEQUENCE [LARGE SCALE GENOMIC DNA]</scope>
    <source>
        <strain evidence="1">Liverpool</strain>
    </source>
</reference>
<dbReference type="PaxDb" id="7159-AAEL007012-PA"/>
<protein>
    <submittedName>
        <fullName evidence="1">AAEL007012-PA</fullName>
    </submittedName>
</protein>
<name>Q173U0_AEDAE</name>
<dbReference type="Proteomes" id="UP000682892">
    <property type="component" value="Unassembled WGS sequence"/>
</dbReference>
<sequence>MEKVEPMAGARRITEGIRVTVFPFYMGCRDTSAASVYWVGTNNIIELCESF</sequence>